<protein>
    <submittedName>
        <fullName evidence="1">Uncharacterized protein</fullName>
    </submittedName>
</protein>
<name>A0A1W2C3U1_9HYPH</name>
<reference evidence="1 2" key="1">
    <citation type="submission" date="2017-04" db="EMBL/GenBank/DDBJ databases">
        <authorList>
            <person name="Afonso C.L."/>
            <person name="Miller P.J."/>
            <person name="Scott M.A."/>
            <person name="Spackman E."/>
            <person name="Goraichik I."/>
            <person name="Dimitrov K.M."/>
            <person name="Suarez D.L."/>
            <person name="Swayne D.E."/>
        </authorList>
    </citation>
    <scope>NUCLEOTIDE SEQUENCE [LARGE SCALE GENOMIC DNA]</scope>
    <source>
        <strain evidence="1 2">CGMCC 1.10972</strain>
    </source>
</reference>
<evidence type="ECO:0000313" key="1">
    <source>
        <dbReference type="EMBL" id="SMC79378.1"/>
    </source>
</evidence>
<gene>
    <name evidence="1" type="ORF">SAMN06297251_108115</name>
</gene>
<dbReference type="EMBL" id="FWXR01000008">
    <property type="protein sequence ID" value="SMC79378.1"/>
    <property type="molecule type" value="Genomic_DNA"/>
</dbReference>
<dbReference type="STRING" id="937218.SAMN06297251_108115"/>
<sequence>MPLRRIDLLALAVTAGFAGEEAKWMLSLDGDQRTSIVSTDRDYDFSDRFNALAEPTTHSRPFDVPAVSSAAART</sequence>
<evidence type="ECO:0000313" key="2">
    <source>
        <dbReference type="Proteomes" id="UP000192656"/>
    </source>
</evidence>
<proteinExistence type="predicted"/>
<organism evidence="1 2">
    <name type="scientific">Fulvimarina manganoxydans</name>
    <dbReference type="NCBI Taxonomy" id="937218"/>
    <lineage>
        <taxon>Bacteria</taxon>
        <taxon>Pseudomonadati</taxon>
        <taxon>Pseudomonadota</taxon>
        <taxon>Alphaproteobacteria</taxon>
        <taxon>Hyphomicrobiales</taxon>
        <taxon>Aurantimonadaceae</taxon>
        <taxon>Fulvimarina</taxon>
    </lineage>
</organism>
<dbReference type="AlphaFoldDB" id="A0A1W2C3U1"/>
<accession>A0A1W2C3U1</accession>
<keyword evidence="2" id="KW-1185">Reference proteome</keyword>
<dbReference type="Proteomes" id="UP000192656">
    <property type="component" value="Unassembled WGS sequence"/>
</dbReference>